<protein>
    <recommendedName>
        <fullName evidence="1">Heterokaryon incompatibility domain-containing protein</fullName>
    </recommendedName>
</protein>
<dbReference type="Pfam" id="PF06985">
    <property type="entry name" value="HET"/>
    <property type="match status" value="1"/>
</dbReference>
<dbReference type="PANTHER" id="PTHR24148:SF77">
    <property type="entry name" value="HETEROKARYON INCOMPATIBILITY DOMAIN-CONTAINING PROTEIN"/>
    <property type="match status" value="1"/>
</dbReference>
<sequence>MWVVDGHKFDATTNLYHALRMLRAKEIRKIWIDAVCINQQDREEKSQQIQRMRSIYARAKRVVVWLGPESPNSNLAMHLLGILSKPPNITSSDTSYQMALKERSISAPSGPFAEAWKAFDDLFAREYWQRAWIIQEIAASGDILICCGQESISWSELETAFWGKKQIHNIFFNQVETDLTKHPRNTQEVFDFWAWKKAMASAQSQPLLKALIDSRRSKATDPRDHVYALLGISSDSSSLIPVPNYKHSIEEVYTNLATAMIRANGNLDIICLHGREGSGRYKTPSWVPDWSALADIDRPWLFKTALSNSRKIKDDFAILFGRIDDSYGIRVEGEILSVSGRVFTQIDGLSTGMLDDTTPSGEISQPTYDTTAYPGTQGFVEALHDSLIMLFETPEAERSSGRTDLLHYLTREKGLEVMESHGHNMLASWLSANMYFKVCGVSLHLLTRMFNGNNLMWKRRLTHHYEDKAEFTAKMHKYMTDIETVLKGGMRLMTTTGGHFGMAHPQARVGDLICMLEGMGSPIILRPCSDEELGADAVAKRKSLERELKESRYTAGMTLETTIWQSCKVVGEAFVRMEGMKKPMSEYPFGTFFIH</sequence>
<dbReference type="OrthoDB" id="4850726at2759"/>
<dbReference type="AlphaFoldDB" id="A0A9W9CRT9"/>
<dbReference type="Proteomes" id="UP001140560">
    <property type="component" value="Unassembled WGS sequence"/>
</dbReference>
<accession>A0A9W9CRT9</accession>
<feature type="domain" description="Heterokaryon incompatibility" evidence="1">
    <location>
        <begin position="4"/>
        <end position="136"/>
    </location>
</feature>
<evidence type="ECO:0000313" key="2">
    <source>
        <dbReference type="EMBL" id="KAJ4377423.1"/>
    </source>
</evidence>
<proteinExistence type="predicted"/>
<dbReference type="InterPro" id="IPR010730">
    <property type="entry name" value="HET"/>
</dbReference>
<dbReference type="InterPro" id="IPR052895">
    <property type="entry name" value="HetReg/Transcr_Mod"/>
</dbReference>
<name>A0A9W9CRT9_9PLEO</name>
<gene>
    <name evidence="2" type="ORF">N0V83_000248</name>
</gene>
<evidence type="ECO:0000313" key="3">
    <source>
        <dbReference type="Proteomes" id="UP001140560"/>
    </source>
</evidence>
<organism evidence="2 3">
    <name type="scientific">Neocucurbitaria cava</name>
    <dbReference type="NCBI Taxonomy" id="798079"/>
    <lineage>
        <taxon>Eukaryota</taxon>
        <taxon>Fungi</taxon>
        <taxon>Dikarya</taxon>
        <taxon>Ascomycota</taxon>
        <taxon>Pezizomycotina</taxon>
        <taxon>Dothideomycetes</taxon>
        <taxon>Pleosporomycetidae</taxon>
        <taxon>Pleosporales</taxon>
        <taxon>Pleosporineae</taxon>
        <taxon>Cucurbitariaceae</taxon>
        <taxon>Neocucurbitaria</taxon>
    </lineage>
</organism>
<keyword evidence="3" id="KW-1185">Reference proteome</keyword>
<dbReference type="PANTHER" id="PTHR24148">
    <property type="entry name" value="ANKYRIN REPEAT DOMAIN-CONTAINING PROTEIN 39 HOMOLOG-RELATED"/>
    <property type="match status" value="1"/>
</dbReference>
<reference evidence="2" key="1">
    <citation type="submission" date="2022-10" db="EMBL/GenBank/DDBJ databases">
        <title>Tapping the CABI collections for fungal endophytes: first genome assemblies for Collariella, Neodidymelliopsis, Ascochyta clinopodiicola, Didymella pomorum, Didymosphaeria variabile, Neocosmospora piperis and Neocucurbitaria cava.</title>
        <authorList>
            <person name="Hill R."/>
        </authorList>
    </citation>
    <scope>NUCLEOTIDE SEQUENCE</scope>
    <source>
        <strain evidence="2">IMI 356814</strain>
    </source>
</reference>
<dbReference type="EMBL" id="JAPEUY010000001">
    <property type="protein sequence ID" value="KAJ4377423.1"/>
    <property type="molecule type" value="Genomic_DNA"/>
</dbReference>
<comment type="caution">
    <text evidence="2">The sequence shown here is derived from an EMBL/GenBank/DDBJ whole genome shotgun (WGS) entry which is preliminary data.</text>
</comment>
<evidence type="ECO:0000259" key="1">
    <source>
        <dbReference type="Pfam" id="PF06985"/>
    </source>
</evidence>